<dbReference type="InterPro" id="IPR010255">
    <property type="entry name" value="Haem_peroxidase_sf"/>
</dbReference>
<keyword evidence="7" id="KW-0964">Secreted</keyword>
<comment type="catalytic activity">
    <reaction evidence="1">
        <text>2 a phenolic donor + H2O2 = 2 a phenolic radical donor + 2 H2O</text>
        <dbReference type="Rhea" id="RHEA:56136"/>
        <dbReference type="ChEBI" id="CHEBI:15377"/>
        <dbReference type="ChEBI" id="CHEBI:16240"/>
        <dbReference type="ChEBI" id="CHEBI:139520"/>
        <dbReference type="ChEBI" id="CHEBI:139521"/>
        <dbReference type="EC" id="1.11.1.7"/>
    </reaction>
</comment>
<evidence type="ECO:0000313" key="16">
    <source>
        <dbReference type="Proteomes" id="UP001318860"/>
    </source>
</evidence>
<comment type="cofactor">
    <cofactor evidence="3">
        <name>heme b</name>
        <dbReference type="ChEBI" id="CHEBI:60344"/>
    </cofactor>
</comment>
<comment type="similarity">
    <text evidence="5">Belongs to the peptidase S10 family.</text>
</comment>
<evidence type="ECO:0000256" key="11">
    <source>
        <dbReference type="ARBA" id="ARBA00023002"/>
    </source>
</evidence>
<keyword evidence="12" id="KW-0408">Iron</keyword>
<evidence type="ECO:0000256" key="13">
    <source>
        <dbReference type="RuleBase" id="RU004241"/>
    </source>
</evidence>
<dbReference type="InterPro" id="IPR002016">
    <property type="entry name" value="Haem_peroxidase"/>
</dbReference>
<dbReference type="PROSITE" id="PS50873">
    <property type="entry name" value="PEROXIDASE_4"/>
    <property type="match status" value="1"/>
</dbReference>
<evidence type="ECO:0000256" key="12">
    <source>
        <dbReference type="ARBA" id="ARBA00023004"/>
    </source>
</evidence>
<comment type="subcellular location">
    <subcellularLocation>
        <location evidence="4">Secreted</location>
    </subcellularLocation>
</comment>
<keyword evidence="8" id="KW-0575">Peroxidase</keyword>
<evidence type="ECO:0000256" key="8">
    <source>
        <dbReference type="ARBA" id="ARBA00022559"/>
    </source>
</evidence>
<name>A0ABR0W5Z1_REHGL</name>
<dbReference type="Gene3D" id="1.10.520.10">
    <property type="match status" value="1"/>
</dbReference>
<dbReference type="EMBL" id="JABTTQ020000013">
    <property type="protein sequence ID" value="KAK6142449.1"/>
    <property type="molecule type" value="Genomic_DNA"/>
</dbReference>
<comment type="cofactor">
    <cofactor evidence="2">
        <name>Ca(2+)</name>
        <dbReference type="ChEBI" id="CHEBI:29108"/>
    </cofactor>
</comment>
<comment type="caution">
    <text evidence="15">The sequence shown here is derived from an EMBL/GenBank/DDBJ whole genome shotgun (WGS) entry which is preliminary data.</text>
</comment>
<evidence type="ECO:0000256" key="7">
    <source>
        <dbReference type="ARBA" id="ARBA00022525"/>
    </source>
</evidence>
<dbReference type="Proteomes" id="UP001318860">
    <property type="component" value="Unassembled WGS sequence"/>
</dbReference>
<dbReference type="EC" id="1.11.1.7" evidence="6"/>
<evidence type="ECO:0000256" key="6">
    <source>
        <dbReference type="ARBA" id="ARBA00012313"/>
    </source>
</evidence>
<feature type="domain" description="Plant heme peroxidase family profile" evidence="14">
    <location>
        <begin position="24"/>
        <end position="128"/>
    </location>
</feature>
<evidence type="ECO:0000259" key="14">
    <source>
        <dbReference type="PROSITE" id="PS50873"/>
    </source>
</evidence>
<sequence>MSCPCPPQPYPSLAFGGGDLFPGPGAGMYPTSLRGYEIIDVAKDALERQFPGVVSCVDILAMAARDAVFFAGGPVYEMPKGRKDGRRSKIEDTINLHAPTLNNSELIRMFAQLGFTAQEMVALSGRWTTKALPFYEGQLRVILTKCFKILSWEFCVQNIDGGVPTFPPTRKLTAAETHLFLKWFEQFPEFIANPFYIAGESYAGIYIPTLTSDVVKVKRLYCTGNPMPLVNIMHRFVLRNRCLRHRLKPMQIIVIISIAFISIAVETDA</sequence>
<evidence type="ECO:0000256" key="9">
    <source>
        <dbReference type="ARBA" id="ARBA00022617"/>
    </source>
</evidence>
<dbReference type="InterPro" id="IPR029058">
    <property type="entry name" value="AB_hydrolase_fold"/>
</dbReference>
<dbReference type="PANTHER" id="PTHR31235">
    <property type="entry name" value="PEROXIDASE 25-RELATED"/>
    <property type="match status" value="1"/>
</dbReference>
<evidence type="ECO:0000256" key="10">
    <source>
        <dbReference type="ARBA" id="ARBA00022723"/>
    </source>
</evidence>
<dbReference type="InterPro" id="IPR000823">
    <property type="entry name" value="Peroxidase_pln"/>
</dbReference>
<protein>
    <recommendedName>
        <fullName evidence="6">peroxidase</fullName>
        <ecNumber evidence="6">1.11.1.7</ecNumber>
    </recommendedName>
</protein>
<evidence type="ECO:0000256" key="5">
    <source>
        <dbReference type="ARBA" id="ARBA00009431"/>
    </source>
</evidence>
<dbReference type="PROSITE" id="PS00131">
    <property type="entry name" value="CARBOXYPEPT_SER_SER"/>
    <property type="match status" value="1"/>
</dbReference>
<dbReference type="InterPro" id="IPR001563">
    <property type="entry name" value="Peptidase_S10"/>
</dbReference>
<evidence type="ECO:0000313" key="15">
    <source>
        <dbReference type="EMBL" id="KAK6142449.1"/>
    </source>
</evidence>
<organism evidence="15 16">
    <name type="scientific">Rehmannia glutinosa</name>
    <name type="common">Chinese foxglove</name>
    <dbReference type="NCBI Taxonomy" id="99300"/>
    <lineage>
        <taxon>Eukaryota</taxon>
        <taxon>Viridiplantae</taxon>
        <taxon>Streptophyta</taxon>
        <taxon>Embryophyta</taxon>
        <taxon>Tracheophyta</taxon>
        <taxon>Spermatophyta</taxon>
        <taxon>Magnoliopsida</taxon>
        <taxon>eudicotyledons</taxon>
        <taxon>Gunneridae</taxon>
        <taxon>Pentapetalae</taxon>
        <taxon>asterids</taxon>
        <taxon>lamiids</taxon>
        <taxon>Lamiales</taxon>
        <taxon>Orobanchaceae</taxon>
        <taxon>Rehmannieae</taxon>
        <taxon>Rehmannia</taxon>
    </lineage>
</organism>
<evidence type="ECO:0000256" key="1">
    <source>
        <dbReference type="ARBA" id="ARBA00000189"/>
    </source>
</evidence>
<keyword evidence="11" id="KW-0560">Oxidoreductase</keyword>
<dbReference type="Gene3D" id="3.40.50.1820">
    <property type="entry name" value="alpha/beta hydrolase"/>
    <property type="match status" value="1"/>
</dbReference>
<comment type="similarity">
    <text evidence="13">Belongs to the peroxidase family.</text>
</comment>
<dbReference type="InterPro" id="IPR018202">
    <property type="entry name" value="Ser_caboxypep_ser_AS"/>
</dbReference>
<dbReference type="Pfam" id="PF00450">
    <property type="entry name" value="Peptidase_S10"/>
    <property type="match status" value="1"/>
</dbReference>
<evidence type="ECO:0000256" key="3">
    <source>
        <dbReference type="ARBA" id="ARBA00001970"/>
    </source>
</evidence>
<evidence type="ECO:0000256" key="4">
    <source>
        <dbReference type="ARBA" id="ARBA00004613"/>
    </source>
</evidence>
<keyword evidence="10" id="KW-0479">Metal-binding</keyword>
<keyword evidence="9" id="KW-0349">Heme</keyword>
<dbReference type="SUPFAM" id="SSF48113">
    <property type="entry name" value="Heme-dependent peroxidases"/>
    <property type="match status" value="1"/>
</dbReference>
<dbReference type="SUPFAM" id="SSF53474">
    <property type="entry name" value="alpha/beta-Hydrolases"/>
    <property type="match status" value="1"/>
</dbReference>
<dbReference type="PRINTS" id="PR00461">
    <property type="entry name" value="PLPEROXIDASE"/>
</dbReference>
<accession>A0ABR0W5Z1</accession>
<dbReference type="Pfam" id="PF00141">
    <property type="entry name" value="peroxidase"/>
    <property type="match status" value="1"/>
</dbReference>
<gene>
    <name evidence="15" type="ORF">DH2020_022797</name>
</gene>
<evidence type="ECO:0000256" key="2">
    <source>
        <dbReference type="ARBA" id="ARBA00001913"/>
    </source>
</evidence>
<proteinExistence type="inferred from homology"/>
<dbReference type="Gene3D" id="1.10.420.10">
    <property type="entry name" value="Peroxidase, domain 2"/>
    <property type="match status" value="1"/>
</dbReference>
<keyword evidence="16" id="KW-1185">Reference proteome</keyword>
<dbReference type="PRINTS" id="PR00458">
    <property type="entry name" value="PEROXIDASE"/>
</dbReference>
<reference evidence="15 16" key="1">
    <citation type="journal article" date="2021" name="Comput. Struct. Biotechnol. J.">
        <title>De novo genome assembly of the potent medicinal plant Rehmannia glutinosa using nanopore technology.</title>
        <authorList>
            <person name="Ma L."/>
            <person name="Dong C."/>
            <person name="Song C."/>
            <person name="Wang X."/>
            <person name="Zheng X."/>
            <person name="Niu Y."/>
            <person name="Chen S."/>
            <person name="Feng W."/>
        </authorList>
    </citation>
    <scope>NUCLEOTIDE SEQUENCE [LARGE SCALE GENOMIC DNA]</scope>
    <source>
        <strain evidence="15">DH-2019</strain>
    </source>
</reference>